<dbReference type="Proteomes" id="UP000618382">
    <property type="component" value="Unassembled WGS sequence"/>
</dbReference>
<evidence type="ECO:0000313" key="3">
    <source>
        <dbReference type="Proteomes" id="UP000618382"/>
    </source>
</evidence>
<reference evidence="2 3" key="1">
    <citation type="submission" date="2021-01" db="EMBL/GenBank/DDBJ databases">
        <title>Whole genome shotgun sequence of Cellulomonas oligotrophica NBRC 109435.</title>
        <authorList>
            <person name="Komaki H."/>
            <person name="Tamura T."/>
        </authorList>
    </citation>
    <scope>NUCLEOTIDE SEQUENCE [LARGE SCALE GENOMIC DNA]</scope>
    <source>
        <strain evidence="2 3">NBRC 109435</strain>
    </source>
</reference>
<gene>
    <name evidence="2" type="ORF">Col01nite_34630</name>
</gene>
<keyword evidence="3" id="KW-1185">Reference proteome</keyword>
<dbReference type="EMBL" id="BONN01000015">
    <property type="protein sequence ID" value="GIG34304.1"/>
    <property type="molecule type" value="Genomic_DNA"/>
</dbReference>
<protein>
    <submittedName>
        <fullName evidence="2">Uncharacterized protein</fullName>
    </submittedName>
</protein>
<evidence type="ECO:0000256" key="1">
    <source>
        <dbReference type="SAM" id="MobiDB-lite"/>
    </source>
</evidence>
<proteinExistence type="predicted"/>
<evidence type="ECO:0000313" key="2">
    <source>
        <dbReference type="EMBL" id="GIG34304.1"/>
    </source>
</evidence>
<feature type="compositionally biased region" description="Basic residues" evidence="1">
    <location>
        <begin position="15"/>
        <end position="26"/>
    </location>
</feature>
<organism evidence="2 3">
    <name type="scientific">Cellulomonas oligotrophica</name>
    <dbReference type="NCBI Taxonomy" id="931536"/>
    <lineage>
        <taxon>Bacteria</taxon>
        <taxon>Bacillati</taxon>
        <taxon>Actinomycetota</taxon>
        <taxon>Actinomycetes</taxon>
        <taxon>Micrococcales</taxon>
        <taxon>Cellulomonadaceae</taxon>
        <taxon>Cellulomonas</taxon>
    </lineage>
</organism>
<name>A0ABQ4DF01_9CELL</name>
<feature type="region of interest" description="Disordered" evidence="1">
    <location>
        <begin position="1"/>
        <end position="33"/>
    </location>
</feature>
<accession>A0ABQ4DF01</accession>
<sequence length="103" mass="10882">MWHTASGGVPNGARRAGRGATRRPVTKRTQGANRLWTEVGTRRGAPVGGPVGIAVRTAHMRVNTHVRAPTLCPQAVGDEGAQGENNTRATQHLVVSCSVRPQV</sequence>
<comment type="caution">
    <text evidence="2">The sequence shown here is derived from an EMBL/GenBank/DDBJ whole genome shotgun (WGS) entry which is preliminary data.</text>
</comment>